<evidence type="ECO:0000313" key="9">
    <source>
        <dbReference type="Proteomes" id="UP000005707"/>
    </source>
</evidence>
<dbReference type="EMBL" id="AFNU02000010">
    <property type="protein sequence ID" value="ERJ11562.1"/>
    <property type="molecule type" value="Genomic_DNA"/>
</dbReference>
<feature type="transmembrane region" description="Helical" evidence="7">
    <location>
        <begin position="288"/>
        <end position="308"/>
    </location>
</feature>
<evidence type="ECO:0000256" key="4">
    <source>
        <dbReference type="ARBA" id="ARBA00022692"/>
    </source>
</evidence>
<dbReference type="FunCoup" id="U2DSU4">
    <property type="interactions" value="83"/>
</dbReference>
<keyword evidence="3" id="KW-1003">Cell membrane</keyword>
<feature type="transmembrane region" description="Helical" evidence="7">
    <location>
        <begin position="246"/>
        <end position="276"/>
    </location>
</feature>
<keyword evidence="6 7" id="KW-0472">Membrane</keyword>
<reference evidence="8 9" key="2">
    <citation type="journal article" date="2013" name="PLoS ONE">
        <title>INDIGO - INtegrated Data Warehouse of MIcrobial GenOmes with Examples from the Red Sea Extremophiles.</title>
        <authorList>
            <person name="Alam I."/>
            <person name="Antunes A."/>
            <person name="Kamau A.A."/>
            <person name="Ba Alawi W."/>
            <person name="Kalkatawi M."/>
            <person name="Stingl U."/>
            <person name="Bajic V.B."/>
        </authorList>
    </citation>
    <scope>NUCLEOTIDE SEQUENCE [LARGE SCALE GENOMIC DNA]</scope>
    <source>
        <strain evidence="8 9">SSD-17B</strain>
    </source>
</reference>
<dbReference type="GO" id="GO:0015297">
    <property type="term" value="F:antiporter activity"/>
    <property type="evidence" value="ECO:0007669"/>
    <property type="project" value="InterPro"/>
</dbReference>
<evidence type="ECO:0000256" key="2">
    <source>
        <dbReference type="ARBA" id="ARBA00022448"/>
    </source>
</evidence>
<evidence type="ECO:0000256" key="1">
    <source>
        <dbReference type="ARBA" id="ARBA00004651"/>
    </source>
</evidence>
<keyword evidence="9" id="KW-1185">Reference proteome</keyword>
<dbReference type="OrthoDB" id="9776324at2"/>
<dbReference type="PANTHER" id="PTHR43549:SF2">
    <property type="entry name" value="MULTIDRUG RESISTANCE PROTEIN NORM-RELATED"/>
    <property type="match status" value="1"/>
</dbReference>
<dbReference type="PANTHER" id="PTHR43549">
    <property type="entry name" value="MULTIDRUG RESISTANCE PROTEIN YPNP-RELATED"/>
    <property type="match status" value="1"/>
</dbReference>
<evidence type="ECO:0000256" key="6">
    <source>
        <dbReference type="ARBA" id="ARBA00023136"/>
    </source>
</evidence>
<reference evidence="8 9" key="1">
    <citation type="journal article" date="2011" name="J. Bacteriol.">
        <title>Genome sequence of Haloplasma contractile, an unusual contractile bacterium from a deep-sea anoxic brine lake.</title>
        <authorList>
            <person name="Antunes A."/>
            <person name="Alam I."/>
            <person name="El Dorry H."/>
            <person name="Siam R."/>
            <person name="Robertson A."/>
            <person name="Bajic V.B."/>
            <person name="Stingl U."/>
        </authorList>
    </citation>
    <scope>NUCLEOTIDE SEQUENCE [LARGE SCALE GENOMIC DNA]</scope>
    <source>
        <strain evidence="8 9">SSD-17B</strain>
    </source>
</reference>
<dbReference type="Pfam" id="PF01554">
    <property type="entry name" value="MatE"/>
    <property type="match status" value="2"/>
</dbReference>
<feature type="transmembrane region" description="Helical" evidence="7">
    <location>
        <begin position="175"/>
        <end position="196"/>
    </location>
</feature>
<dbReference type="PIRSF" id="PIRSF006603">
    <property type="entry name" value="DinF"/>
    <property type="match status" value="1"/>
</dbReference>
<dbReference type="GO" id="GO:0042910">
    <property type="term" value="F:xenobiotic transmembrane transporter activity"/>
    <property type="evidence" value="ECO:0007669"/>
    <property type="project" value="InterPro"/>
</dbReference>
<dbReference type="InParanoid" id="U2DSU4"/>
<feature type="transmembrane region" description="Helical" evidence="7">
    <location>
        <begin position="397"/>
        <end position="421"/>
    </location>
</feature>
<evidence type="ECO:0000313" key="8">
    <source>
        <dbReference type="EMBL" id="ERJ11562.1"/>
    </source>
</evidence>
<keyword evidence="2" id="KW-0813">Transport</keyword>
<organism evidence="8 9">
    <name type="scientific">Haloplasma contractile SSD-17B</name>
    <dbReference type="NCBI Taxonomy" id="1033810"/>
    <lineage>
        <taxon>Bacteria</taxon>
        <taxon>Bacillati</taxon>
        <taxon>Mycoplasmatota</taxon>
        <taxon>Mollicutes</taxon>
        <taxon>Haloplasmatales</taxon>
        <taxon>Haloplasmataceae</taxon>
        <taxon>Haloplasma</taxon>
    </lineage>
</organism>
<dbReference type="CDD" id="cd13138">
    <property type="entry name" value="MATE_yoeA_like"/>
    <property type="match status" value="1"/>
</dbReference>
<feature type="transmembrane region" description="Helical" evidence="7">
    <location>
        <begin position="328"/>
        <end position="345"/>
    </location>
</feature>
<dbReference type="NCBIfam" id="TIGR00797">
    <property type="entry name" value="matE"/>
    <property type="match status" value="1"/>
</dbReference>
<dbReference type="InterPro" id="IPR052031">
    <property type="entry name" value="Membrane_Transporter-Flippase"/>
</dbReference>
<dbReference type="Proteomes" id="UP000005707">
    <property type="component" value="Unassembled WGS sequence"/>
</dbReference>
<feature type="transmembrane region" description="Helical" evidence="7">
    <location>
        <begin position="202"/>
        <end position="225"/>
    </location>
</feature>
<accession>U2DSU4</accession>
<feature type="transmembrane region" description="Helical" evidence="7">
    <location>
        <begin position="20"/>
        <end position="43"/>
    </location>
</feature>
<comment type="caution">
    <text evidence="8">The sequence shown here is derived from an EMBL/GenBank/DDBJ whole genome shotgun (WGS) entry which is preliminary data.</text>
</comment>
<keyword evidence="4 7" id="KW-0812">Transmembrane</keyword>
<feature type="transmembrane region" description="Helical" evidence="7">
    <location>
        <begin position="63"/>
        <end position="85"/>
    </location>
</feature>
<dbReference type="InterPro" id="IPR002528">
    <property type="entry name" value="MATE_fam"/>
</dbReference>
<dbReference type="GO" id="GO:0005886">
    <property type="term" value="C:plasma membrane"/>
    <property type="evidence" value="ECO:0007669"/>
    <property type="project" value="UniProtKB-SubCell"/>
</dbReference>
<feature type="transmembrane region" description="Helical" evidence="7">
    <location>
        <begin position="143"/>
        <end position="163"/>
    </location>
</feature>
<evidence type="ECO:0000256" key="3">
    <source>
        <dbReference type="ARBA" id="ARBA00022475"/>
    </source>
</evidence>
<dbReference type="RefSeq" id="WP_008827121.1">
    <property type="nucleotide sequence ID" value="NZ_AFNU02000010.1"/>
</dbReference>
<proteinExistence type="predicted"/>
<dbReference type="InterPro" id="IPR048279">
    <property type="entry name" value="MdtK-like"/>
</dbReference>
<comment type="subcellular location">
    <subcellularLocation>
        <location evidence="1">Cell membrane</location>
        <topology evidence="1">Multi-pass membrane protein</topology>
    </subcellularLocation>
</comment>
<evidence type="ECO:0000256" key="5">
    <source>
        <dbReference type="ARBA" id="ARBA00022989"/>
    </source>
</evidence>
<dbReference type="STRING" id="1033810.HLPCO_002474"/>
<feature type="transmembrane region" description="Helical" evidence="7">
    <location>
        <begin position="365"/>
        <end position="385"/>
    </location>
</feature>
<protein>
    <submittedName>
        <fullName evidence="8">Sodium-driven multidrug efflux pump protein</fullName>
    </submittedName>
</protein>
<name>U2DSU4_9MOLU</name>
<dbReference type="eggNOG" id="COG0534">
    <property type="taxonomic scope" value="Bacteria"/>
</dbReference>
<dbReference type="AlphaFoldDB" id="U2DSU4"/>
<sequence length="474" mass="53016">MLLTMSMEEKRKVVLKGNLFKGLLILSIPIIINNLLQTMYNVVDTYWVSQISNTDNEVAAVGGVWPINFFIIAFGIGLQIAGTSLMSQNIGAGRNDRANYIASQLYVFALIVGVIMAILGYTFSPLIIKFMGFEGEIYELGLSYLRIIFFETPILFSFLIFMSMRQSQGDTLTPVLFSASSVIINIILDPIFILQFNMGVQGVALATVLSKVIVMPFALLVLFKAKKSVHIVPKYMKLKFKTIKRITSVALPASVGTAFSSLGFIFLNGAIIGLYGKETMAAFTVGNRFISLIMMPAMGFGNALAFYVGQNIGANQTERAKASFRTSITLTLSFMFVGMLILLPYNTRSFAVNIFLKEKRTIELAMTYMLFIALNVPLMGLFANFNGVFQGSGKTWFVLIMNATRLWIFRLPVIYLLYHITDLGPTGVWYAMVLSNVIICIIGTFLYKFGHWERKIIKNDHEDEEMDREMALAK</sequence>
<feature type="transmembrane region" description="Helical" evidence="7">
    <location>
        <begin position="105"/>
        <end position="123"/>
    </location>
</feature>
<feature type="transmembrane region" description="Helical" evidence="7">
    <location>
        <begin position="427"/>
        <end position="447"/>
    </location>
</feature>
<evidence type="ECO:0000256" key="7">
    <source>
        <dbReference type="SAM" id="Phobius"/>
    </source>
</evidence>
<gene>
    <name evidence="8" type="ORF">HLPCO_002474</name>
</gene>
<keyword evidence="5 7" id="KW-1133">Transmembrane helix</keyword>